<evidence type="ECO:0000313" key="5">
    <source>
        <dbReference type="Proteomes" id="UP000308196"/>
    </source>
</evidence>
<dbReference type="InterPro" id="IPR045957">
    <property type="entry name" value="DUF6377"/>
</dbReference>
<keyword evidence="2" id="KW-0472">Membrane</keyword>
<keyword evidence="1" id="KW-0175">Coiled coil</keyword>
<feature type="transmembrane region" description="Helical" evidence="2">
    <location>
        <begin position="326"/>
        <end position="348"/>
    </location>
</feature>
<dbReference type="AlphaFoldDB" id="A0A4U9UJD8"/>
<dbReference type="GeneID" id="78461969"/>
<dbReference type="SUPFAM" id="SSF81901">
    <property type="entry name" value="HCP-like"/>
    <property type="match status" value="1"/>
</dbReference>
<evidence type="ECO:0000256" key="2">
    <source>
        <dbReference type="SAM" id="Phobius"/>
    </source>
</evidence>
<proteinExistence type="predicted"/>
<accession>A0A4U9UJD8</accession>
<reference evidence="4 5" key="1">
    <citation type="submission" date="2019-05" db="EMBL/GenBank/DDBJ databases">
        <authorList>
            <consortium name="Pathogen Informatics"/>
        </authorList>
    </citation>
    <scope>NUCLEOTIDE SEQUENCE [LARGE SCALE GENOMIC DNA]</scope>
    <source>
        <strain evidence="4 5">NCTC11429</strain>
    </source>
</reference>
<feature type="domain" description="DUF6377" evidence="3">
    <location>
        <begin position="254"/>
        <end position="501"/>
    </location>
</feature>
<keyword evidence="2" id="KW-1133">Transmembrane helix</keyword>
<evidence type="ECO:0000256" key="1">
    <source>
        <dbReference type="SAM" id="Coils"/>
    </source>
</evidence>
<name>A0A4U9UJD8_9SPHI</name>
<evidence type="ECO:0000259" key="3">
    <source>
        <dbReference type="Pfam" id="PF19904"/>
    </source>
</evidence>
<dbReference type="Proteomes" id="UP000308196">
    <property type="component" value="Chromosome"/>
</dbReference>
<protein>
    <recommendedName>
        <fullName evidence="3">DUF6377 domain-containing protein</fullName>
    </recommendedName>
</protein>
<evidence type="ECO:0000313" key="4">
    <source>
        <dbReference type="EMBL" id="VTR33605.1"/>
    </source>
</evidence>
<dbReference type="KEGG" id="stha:NCTC11429_01197"/>
<organism evidence="4 5">
    <name type="scientific">Sphingobacterium thalpophilum</name>
    <dbReference type="NCBI Taxonomy" id="259"/>
    <lineage>
        <taxon>Bacteria</taxon>
        <taxon>Pseudomonadati</taxon>
        <taxon>Bacteroidota</taxon>
        <taxon>Sphingobacteriia</taxon>
        <taxon>Sphingobacteriales</taxon>
        <taxon>Sphingobacteriaceae</taxon>
        <taxon>Sphingobacterium</taxon>
    </lineage>
</organism>
<feature type="coiled-coil region" evidence="1">
    <location>
        <begin position="37"/>
        <end position="64"/>
    </location>
</feature>
<gene>
    <name evidence="4" type="ORF">NCTC11429_01197</name>
</gene>
<feature type="coiled-coil region" evidence="1">
    <location>
        <begin position="354"/>
        <end position="381"/>
    </location>
</feature>
<sequence>MLKRIFLSLVFTQLFFHLTAQELSDSTKVLQRLAYLMENQKVYVKNREDRLEKLKQEAKALEGNPEKFFRKNYEIFENYKKFDSDAALTYIMLCQKLASTGSDSLRTLINLDLAWVYSTIGRYIEASRLLNTIQPSRLDNGLLAKYYDTYSAFYSHYGQSNNRSEYYQASERYRDSLLSVLPRSSVEYRTTTAIKTLFNGNRDDAKRQFLALWKEGKDRIEQRAMIAYFMGLIYKYEKDKRSQIYYLSISASADIEMANRDNASFHDLALTYYDQQDFDRAFQFIEKAIDDAMLCKVRYRIIEGTSSYPIINAAYQQKISKQNKQLVALVTVVSILLIGVIIGLVVIYRQVKHLRRIRSALSATNQQLLALNQEINQTNLKLAESNHIKEEYIAQFFDMCSSYIDKMEDIRKALLKRATNQQWEALREQLKSTQMEEREVQQLYVNFDRIFLNLYPTFIEEFNALLQEDEKIYPKKSELLNTELRIFALIRLGIHDSVRIASFLRYSLRTVYNYRTKVRNKAAGDRDAFEAAVCQIAVIDRR</sequence>
<dbReference type="RefSeq" id="WP_028070777.1">
    <property type="nucleotide sequence ID" value="NZ_LR590484.1"/>
</dbReference>
<dbReference type="Pfam" id="PF19904">
    <property type="entry name" value="DUF6377"/>
    <property type="match status" value="1"/>
</dbReference>
<dbReference type="STRING" id="1123265.GCA_000686625_04114"/>
<keyword evidence="2" id="KW-0812">Transmembrane</keyword>
<dbReference type="EMBL" id="LR590484">
    <property type="protein sequence ID" value="VTR33605.1"/>
    <property type="molecule type" value="Genomic_DNA"/>
</dbReference>